<evidence type="ECO:0000256" key="5">
    <source>
        <dbReference type="ARBA" id="ARBA00022833"/>
    </source>
</evidence>
<comment type="subcellular location">
    <subcellularLocation>
        <location evidence="1">Nucleus</location>
    </subcellularLocation>
</comment>
<gene>
    <name evidence="13" type="ORF">DCHRY22_LOCUS7750</name>
</gene>
<name>A0A8J2QQX6_9NEOP</name>
<feature type="compositionally biased region" description="Polar residues" evidence="11">
    <location>
        <begin position="167"/>
        <end position="176"/>
    </location>
</feature>
<sequence length="524" mass="58344">MKLLANKCIAGTIKSIRNHIIVLPIQSDCHETDGGGCGRGQRRDTPTHTFVILKMEVSAMPPMPLDFSMVRSGSSPTTLRESPRPVSNSAFRVVTPKGVSASEALRNGLCQSLWSPATHPEPRLPSPHPPTDNYSPRDEIKFGINRLVGERTDEEDSESHNNETSRAENLSPSSRCGSPCWDPSPHSPRSVRSSSPELEVDSPPSSPRRPPDTSPPLKRSEAFSVSALLRPDAPRVQPQRPFLYPPLPFAEFLRDAGNLGLPGWGGYSNLYLHAVQAAGPELLRLRAAVLGAPSPLSRPLPIGDVYSCVKCEKMFSTPHGLEVHARRSHNGKRPFACELCSKTFGHEISLSQHRAVHSVEKVFECKQCGKTFKRSSTLSTHLLIHSDTRPYPCQYCGKRFHQKSDMKKHTYIHTGEKPHKCQVCGKAFSQSSNLITHSRKHTGFKPFACDLCGRAFQRKVDLRRHRETQHADLRQQHMPHTDVHAMHADMHVGERMDLRPPHPDLRQPDFRLSSGVPPLQPLPS</sequence>
<evidence type="ECO:0000256" key="6">
    <source>
        <dbReference type="ARBA" id="ARBA00023015"/>
    </source>
</evidence>
<protein>
    <submittedName>
        <fullName evidence="13">(African queen) hypothetical protein</fullName>
    </submittedName>
</protein>
<dbReference type="FunFam" id="3.30.160.60:FF:000432">
    <property type="entry name" value="zinc finger protein Gfi-1b isoform X1"/>
    <property type="match status" value="1"/>
</dbReference>
<comment type="caution">
    <text evidence="13">The sequence shown here is derived from an EMBL/GenBank/DDBJ whole genome shotgun (WGS) entry which is preliminary data.</text>
</comment>
<dbReference type="GO" id="GO:0009887">
    <property type="term" value="P:animal organ morphogenesis"/>
    <property type="evidence" value="ECO:0007669"/>
    <property type="project" value="UniProtKB-ARBA"/>
</dbReference>
<keyword evidence="4 10" id="KW-0863">Zinc-finger</keyword>
<feature type="domain" description="C2H2-type" evidence="12">
    <location>
        <begin position="306"/>
        <end position="334"/>
    </location>
</feature>
<evidence type="ECO:0000256" key="1">
    <source>
        <dbReference type="ARBA" id="ARBA00004123"/>
    </source>
</evidence>
<dbReference type="GO" id="GO:0000977">
    <property type="term" value="F:RNA polymerase II transcription regulatory region sequence-specific DNA binding"/>
    <property type="evidence" value="ECO:0007669"/>
    <property type="project" value="TreeGrafter"/>
</dbReference>
<evidence type="ECO:0000256" key="8">
    <source>
        <dbReference type="ARBA" id="ARBA00023163"/>
    </source>
</evidence>
<evidence type="ECO:0000313" key="13">
    <source>
        <dbReference type="EMBL" id="CAG9567497.1"/>
    </source>
</evidence>
<evidence type="ECO:0000313" key="14">
    <source>
        <dbReference type="Proteomes" id="UP000789524"/>
    </source>
</evidence>
<feature type="compositionally biased region" description="Pro residues" evidence="11">
    <location>
        <begin position="204"/>
        <end position="214"/>
    </location>
</feature>
<dbReference type="GO" id="GO:0000122">
    <property type="term" value="P:negative regulation of transcription by RNA polymerase II"/>
    <property type="evidence" value="ECO:0007669"/>
    <property type="project" value="UniProtKB-ARBA"/>
</dbReference>
<feature type="compositionally biased region" description="Low complexity" evidence="11">
    <location>
        <begin position="183"/>
        <end position="196"/>
    </location>
</feature>
<dbReference type="FunFam" id="3.30.160.60:FF:000446">
    <property type="entry name" value="Zinc finger protein"/>
    <property type="match status" value="1"/>
</dbReference>
<dbReference type="GO" id="GO:0005634">
    <property type="term" value="C:nucleus"/>
    <property type="evidence" value="ECO:0007669"/>
    <property type="project" value="UniProtKB-SubCell"/>
</dbReference>
<dbReference type="PANTHER" id="PTHR14196">
    <property type="entry name" value="ODD-SKIPPED - RELATED"/>
    <property type="match status" value="1"/>
</dbReference>
<dbReference type="AlphaFoldDB" id="A0A8J2QQX6"/>
<dbReference type="SMART" id="SM00355">
    <property type="entry name" value="ZnF_C2H2"/>
    <property type="match status" value="6"/>
</dbReference>
<keyword evidence="2" id="KW-0479">Metal-binding</keyword>
<feature type="region of interest" description="Disordered" evidence="11">
    <location>
        <begin position="495"/>
        <end position="524"/>
    </location>
</feature>
<evidence type="ECO:0000256" key="2">
    <source>
        <dbReference type="ARBA" id="ARBA00022723"/>
    </source>
</evidence>
<dbReference type="OrthoDB" id="6155966at2759"/>
<dbReference type="FunFam" id="3.30.160.60:FF:000148">
    <property type="entry name" value="zinc finger protein Gfi-1"/>
    <property type="match status" value="1"/>
</dbReference>
<evidence type="ECO:0000259" key="12">
    <source>
        <dbReference type="PROSITE" id="PS50157"/>
    </source>
</evidence>
<keyword evidence="7" id="KW-0238">DNA-binding</keyword>
<dbReference type="PANTHER" id="PTHR14196:SF12">
    <property type="entry name" value="ZINC FINGER PROTEIN 208-LIKE"/>
    <property type="match status" value="1"/>
</dbReference>
<dbReference type="FunFam" id="3.30.160.60:FF:000245">
    <property type="entry name" value="zinc finger protein Gfi-1"/>
    <property type="match status" value="1"/>
</dbReference>
<evidence type="ECO:0000256" key="3">
    <source>
        <dbReference type="ARBA" id="ARBA00022737"/>
    </source>
</evidence>
<keyword evidence="3" id="KW-0677">Repeat</keyword>
<dbReference type="PROSITE" id="PS00028">
    <property type="entry name" value="ZINC_FINGER_C2H2_1"/>
    <property type="match status" value="6"/>
</dbReference>
<keyword evidence="9" id="KW-0539">Nucleus</keyword>
<dbReference type="Proteomes" id="UP000789524">
    <property type="component" value="Unassembled WGS sequence"/>
</dbReference>
<dbReference type="InterPro" id="IPR013087">
    <property type="entry name" value="Znf_C2H2_type"/>
</dbReference>
<evidence type="ECO:0000256" key="9">
    <source>
        <dbReference type="ARBA" id="ARBA00023242"/>
    </source>
</evidence>
<dbReference type="Gene3D" id="3.30.160.60">
    <property type="entry name" value="Classic Zinc Finger"/>
    <property type="match status" value="5"/>
</dbReference>
<dbReference type="Pfam" id="PF00096">
    <property type="entry name" value="zf-C2H2"/>
    <property type="match status" value="5"/>
</dbReference>
<feature type="domain" description="C2H2-type" evidence="12">
    <location>
        <begin position="419"/>
        <end position="446"/>
    </location>
</feature>
<dbReference type="InterPro" id="IPR036236">
    <property type="entry name" value="Znf_C2H2_sf"/>
</dbReference>
<evidence type="ECO:0000256" key="4">
    <source>
        <dbReference type="ARBA" id="ARBA00022771"/>
    </source>
</evidence>
<feature type="domain" description="C2H2-type" evidence="12">
    <location>
        <begin position="447"/>
        <end position="475"/>
    </location>
</feature>
<feature type="domain" description="C2H2-type" evidence="12">
    <location>
        <begin position="335"/>
        <end position="362"/>
    </location>
</feature>
<dbReference type="InterPro" id="IPR050717">
    <property type="entry name" value="C2H2-ZF_Transcription_Reg"/>
</dbReference>
<organism evidence="13 14">
    <name type="scientific">Danaus chrysippus</name>
    <name type="common">African queen</name>
    <dbReference type="NCBI Taxonomy" id="151541"/>
    <lineage>
        <taxon>Eukaryota</taxon>
        <taxon>Metazoa</taxon>
        <taxon>Ecdysozoa</taxon>
        <taxon>Arthropoda</taxon>
        <taxon>Hexapoda</taxon>
        <taxon>Insecta</taxon>
        <taxon>Pterygota</taxon>
        <taxon>Neoptera</taxon>
        <taxon>Endopterygota</taxon>
        <taxon>Lepidoptera</taxon>
        <taxon>Glossata</taxon>
        <taxon>Ditrysia</taxon>
        <taxon>Papilionoidea</taxon>
        <taxon>Nymphalidae</taxon>
        <taxon>Danainae</taxon>
        <taxon>Danaini</taxon>
        <taxon>Danaina</taxon>
        <taxon>Danaus</taxon>
        <taxon>Anosia</taxon>
    </lineage>
</organism>
<keyword evidence="6" id="KW-0805">Transcription regulation</keyword>
<feature type="region of interest" description="Disordered" evidence="11">
    <location>
        <begin position="151"/>
        <end position="219"/>
    </location>
</feature>
<evidence type="ECO:0000256" key="11">
    <source>
        <dbReference type="SAM" id="MobiDB-lite"/>
    </source>
</evidence>
<dbReference type="PROSITE" id="PS50157">
    <property type="entry name" value="ZINC_FINGER_C2H2_2"/>
    <property type="match status" value="6"/>
</dbReference>
<dbReference type="EMBL" id="CAKASE010000058">
    <property type="protein sequence ID" value="CAG9567497.1"/>
    <property type="molecule type" value="Genomic_DNA"/>
</dbReference>
<feature type="compositionally biased region" description="Basic and acidic residues" evidence="11">
    <location>
        <begin position="495"/>
        <end position="509"/>
    </location>
</feature>
<feature type="domain" description="C2H2-type" evidence="12">
    <location>
        <begin position="363"/>
        <end position="390"/>
    </location>
</feature>
<feature type="region of interest" description="Disordered" evidence="11">
    <location>
        <begin position="113"/>
        <end position="138"/>
    </location>
</feature>
<dbReference type="SUPFAM" id="SSF57667">
    <property type="entry name" value="beta-beta-alpha zinc fingers"/>
    <property type="match status" value="3"/>
</dbReference>
<keyword evidence="14" id="KW-1185">Reference proteome</keyword>
<dbReference type="GO" id="GO:0000981">
    <property type="term" value="F:DNA-binding transcription factor activity, RNA polymerase II-specific"/>
    <property type="evidence" value="ECO:0007669"/>
    <property type="project" value="TreeGrafter"/>
</dbReference>
<dbReference type="GO" id="GO:0003002">
    <property type="term" value="P:regionalization"/>
    <property type="evidence" value="ECO:0007669"/>
    <property type="project" value="UniProtKB-ARBA"/>
</dbReference>
<keyword evidence="8" id="KW-0804">Transcription</keyword>
<evidence type="ECO:0000256" key="7">
    <source>
        <dbReference type="ARBA" id="ARBA00023125"/>
    </source>
</evidence>
<accession>A0A8J2QQX6</accession>
<dbReference type="FunFam" id="3.30.160.60:FF:000208">
    <property type="entry name" value="zinc finger protein Gfi-1b"/>
    <property type="match status" value="1"/>
</dbReference>
<proteinExistence type="predicted"/>
<feature type="domain" description="C2H2-type" evidence="12">
    <location>
        <begin position="391"/>
        <end position="418"/>
    </location>
</feature>
<keyword evidence="5" id="KW-0862">Zinc</keyword>
<dbReference type="GO" id="GO:0008270">
    <property type="term" value="F:zinc ion binding"/>
    <property type="evidence" value="ECO:0007669"/>
    <property type="project" value="UniProtKB-KW"/>
</dbReference>
<evidence type="ECO:0000256" key="10">
    <source>
        <dbReference type="PROSITE-ProRule" id="PRU00042"/>
    </source>
</evidence>
<reference evidence="13" key="1">
    <citation type="submission" date="2021-09" db="EMBL/GenBank/DDBJ databases">
        <authorList>
            <person name="Martin H S."/>
        </authorList>
    </citation>
    <scope>NUCLEOTIDE SEQUENCE</scope>
</reference>